<dbReference type="SUPFAM" id="SSF56672">
    <property type="entry name" value="DNA/RNA polymerases"/>
    <property type="match status" value="1"/>
</dbReference>
<evidence type="ECO:0000313" key="3">
    <source>
        <dbReference type="EMBL" id="CAE7635047.1"/>
    </source>
</evidence>
<dbReference type="OrthoDB" id="413843at2759"/>
<dbReference type="EMBL" id="CAJNJA010029837">
    <property type="protein sequence ID" value="CAE7635047.1"/>
    <property type="molecule type" value="Genomic_DNA"/>
</dbReference>
<proteinExistence type="predicted"/>
<reference evidence="3" key="1">
    <citation type="submission" date="2021-02" db="EMBL/GenBank/DDBJ databases">
        <authorList>
            <person name="Dougan E. K."/>
            <person name="Rhodes N."/>
            <person name="Thang M."/>
            <person name="Chan C."/>
        </authorList>
    </citation>
    <scope>NUCLEOTIDE SEQUENCE</scope>
</reference>
<feature type="non-terminal residue" evidence="3">
    <location>
        <position position="1"/>
    </location>
</feature>
<dbReference type="PANTHER" id="PTHR47027:SF20">
    <property type="entry name" value="REVERSE TRANSCRIPTASE-LIKE PROTEIN WITH RNA-DIRECTED DNA POLYMERASE DOMAIN"/>
    <property type="match status" value="1"/>
</dbReference>
<feature type="region of interest" description="Disordered" evidence="1">
    <location>
        <begin position="666"/>
        <end position="711"/>
    </location>
</feature>
<dbReference type="AlphaFoldDB" id="A0A812VGR0"/>
<dbReference type="Pfam" id="PF00078">
    <property type="entry name" value="RVT_1"/>
    <property type="match status" value="1"/>
</dbReference>
<dbReference type="PROSITE" id="PS50878">
    <property type="entry name" value="RT_POL"/>
    <property type="match status" value="1"/>
</dbReference>
<dbReference type="InterPro" id="IPR000477">
    <property type="entry name" value="RT_dom"/>
</dbReference>
<dbReference type="Proteomes" id="UP000601435">
    <property type="component" value="Unassembled WGS sequence"/>
</dbReference>
<evidence type="ECO:0000313" key="4">
    <source>
        <dbReference type="Proteomes" id="UP000601435"/>
    </source>
</evidence>
<dbReference type="InterPro" id="IPR043502">
    <property type="entry name" value="DNA/RNA_pol_sf"/>
</dbReference>
<dbReference type="PANTHER" id="PTHR47027">
    <property type="entry name" value="REVERSE TRANSCRIPTASE DOMAIN-CONTAINING PROTEIN"/>
    <property type="match status" value="1"/>
</dbReference>
<protein>
    <recommendedName>
        <fullName evidence="2">Reverse transcriptase domain-containing protein</fullName>
    </recommendedName>
</protein>
<organism evidence="3 4">
    <name type="scientific">Symbiodinium necroappetens</name>
    <dbReference type="NCBI Taxonomy" id="1628268"/>
    <lineage>
        <taxon>Eukaryota</taxon>
        <taxon>Sar</taxon>
        <taxon>Alveolata</taxon>
        <taxon>Dinophyceae</taxon>
        <taxon>Suessiales</taxon>
        <taxon>Symbiodiniaceae</taxon>
        <taxon>Symbiodinium</taxon>
    </lineage>
</organism>
<keyword evidence="4" id="KW-1185">Reference proteome</keyword>
<evidence type="ECO:0000259" key="2">
    <source>
        <dbReference type="PROSITE" id="PS50878"/>
    </source>
</evidence>
<gene>
    <name evidence="3" type="ORF">SNEC2469_LOCUS17914</name>
</gene>
<name>A0A812VGR0_9DINO</name>
<evidence type="ECO:0000256" key="1">
    <source>
        <dbReference type="SAM" id="MobiDB-lite"/>
    </source>
</evidence>
<feature type="domain" description="Reverse transcriptase" evidence="2">
    <location>
        <begin position="167"/>
        <end position="423"/>
    </location>
</feature>
<sequence>AAQETTGARLRVLSLNLGSMDSMTYDTFLTWLADEGVAMLIATRVAKSSQALWQRLDALLRSLPQRNCKCIARPASVSLRGEDVVQLFVTRCLERRKQLVLTSLHRAEAAARAGDMYKLFQEADELQAILQYFKEAQSSGKAVPTGSVPTEVWKLCMPELLPRIVQRRLLDKILPELEGTAQYAYLPGRSTQTALALVAQHCHEARTHLMTSRIEVGDRKKGRKTSIMGAAMLSVDLSLAFDRVGHQYLNDALRFLGVEPDTIALIILSIHRAKYHVQHGQQASNFNICNGIRQGCTLSPLLWVCLTHYMMHRFELKAGREARESLILFADDFLAKFILHDMQDVHALTMHVRALFETLEEANMTANPEKSKLHIKAVGVPMKKWLRARTVTHKGAKCLIIRTPFTALFLPLCDSLTYLGAVVSYGAYEDQTAEHRVRSAQANVARLAKHLFTQHGISLRVRLRLFLTCVRSSLLYGITSVGTTSKSLSVLQRFEAKHVRRLARSPVHMTLERTQDLYQRLQIPTLHEALKSRATNSLESCEKPFLYPGRHTVTAWLHQKLHDLTECIQLTQTSLAKVTPDGTRHAMIFTTQLTTDADSPANDVPQTTSEAALADWVAFAEAQGKQLKDTCIFCTQWSRMTEPTQAELEIAAQFASAMPALAAAKSARRADSDAPAERSKYPKTGLPKGSRGKGLGGRKQSSSDKTLATQQQTEVLTEEMVAELLTLLTRLMLKHEDILAAYQADTCYMLYLDTSGDLSVTANLYQVTQTWQTKKRDSPESLTQSLRVTLLTALFMELRERMNMALKEDKRATLSKHSWLSESDPATWSYQKWDPATETVVVDAGKVGLQHKDALHIIQRVLQLIPETILIQKFHSTRPQAAEYKSNVLPFMLMVSNRGPLAQELYELFQKLSDLSAMRLIGSRIRPHRQRRQPLAVTLEQLTSGLLQAASQSNRKDEDL</sequence>
<accession>A0A812VGR0</accession>
<comment type="caution">
    <text evidence="3">The sequence shown here is derived from an EMBL/GenBank/DDBJ whole genome shotgun (WGS) entry which is preliminary data.</text>
</comment>
<feature type="compositionally biased region" description="Basic and acidic residues" evidence="1">
    <location>
        <begin position="668"/>
        <end position="680"/>
    </location>
</feature>